<evidence type="ECO:0000256" key="7">
    <source>
        <dbReference type="ARBA" id="ARBA00022553"/>
    </source>
</evidence>
<dbReference type="Pfam" id="PF13540">
    <property type="entry name" value="RCC1_2"/>
    <property type="match status" value="1"/>
</dbReference>
<comment type="caution">
    <text evidence="14">The sequence shown here is derived from an EMBL/GenBank/DDBJ whole genome shotgun (WGS) entry which is preliminary data.</text>
</comment>
<dbReference type="GO" id="GO:0004674">
    <property type="term" value="F:protein serine/threonine kinase activity"/>
    <property type="evidence" value="ECO:0007669"/>
    <property type="project" value="UniProtKB-KW"/>
</dbReference>
<keyword evidence="8" id="KW-0479">Metal-binding</keyword>
<evidence type="ECO:0000256" key="6">
    <source>
        <dbReference type="ARBA" id="ARBA00022527"/>
    </source>
</evidence>
<name>A0A5N5TKS7_9CRUS</name>
<dbReference type="GO" id="GO:0046872">
    <property type="term" value="F:metal ion binding"/>
    <property type="evidence" value="ECO:0007669"/>
    <property type="project" value="UniProtKB-KW"/>
</dbReference>
<evidence type="ECO:0000256" key="8">
    <source>
        <dbReference type="ARBA" id="ARBA00022723"/>
    </source>
</evidence>
<evidence type="ECO:0000256" key="4">
    <source>
        <dbReference type="ARBA" id="ARBA00012513"/>
    </source>
</evidence>
<sequence length="122" mass="12950">MMVDVDNDFLITNVKCGGDGTIFLTDQGAMLVCGSNTRNKLGLNDPGGLFAVKVLTFGRNCEAQLGRGNCKSTSHPVLVRSMSNRVVTMISCGSTFTVAGTIENALYLWGTRAVSPSTRPTT</sequence>
<protein>
    <recommendedName>
        <fullName evidence="4">non-specific serine/threonine protein kinase</fullName>
        <ecNumber evidence="4">2.7.11.1</ecNumber>
    </recommendedName>
</protein>
<keyword evidence="10" id="KW-0808">Transferase</keyword>
<dbReference type="PANTHER" id="PTHR44535">
    <property type="entry name" value="PROTEIN CBG16200"/>
    <property type="match status" value="1"/>
</dbReference>
<accession>A0A5N5TKS7</accession>
<dbReference type="PROSITE" id="PS50012">
    <property type="entry name" value="RCC1_3"/>
    <property type="match status" value="1"/>
</dbReference>
<evidence type="ECO:0000256" key="3">
    <source>
        <dbReference type="ARBA" id="ARBA00010886"/>
    </source>
</evidence>
<evidence type="ECO:0000256" key="13">
    <source>
        <dbReference type="PROSITE-ProRule" id="PRU00235"/>
    </source>
</evidence>
<dbReference type="AlphaFoldDB" id="A0A5N5TKS7"/>
<evidence type="ECO:0000313" key="14">
    <source>
        <dbReference type="EMBL" id="KAB7506752.1"/>
    </source>
</evidence>
<keyword evidence="15" id="KW-1185">Reference proteome</keyword>
<keyword evidence="7" id="KW-0597">Phosphoprotein</keyword>
<gene>
    <name evidence="14" type="ORF">Anas_01739</name>
</gene>
<dbReference type="PANTHER" id="PTHR44535:SF5">
    <property type="entry name" value="PROTEIN KINASE DOMAIN-CONTAINING PROTEIN"/>
    <property type="match status" value="1"/>
</dbReference>
<keyword evidence="6" id="KW-0723">Serine/threonine-protein kinase</keyword>
<dbReference type="Gene3D" id="2.130.10.30">
    <property type="entry name" value="Regulator of chromosome condensation 1/beta-lactamase-inhibitor protein II"/>
    <property type="match status" value="2"/>
</dbReference>
<dbReference type="OrthoDB" id="248923at2759"/>
<dbReference type="InterPro" id="IPR051997">
    <property type="entry name" value="STK_NEK"/>
</dbReference>
<evidence type="ECO:0000256" key="5">
    <source>
        <dbReference type="ARBA" id="ARBA00022490"/>
    </source>
</evidence>
<dbReference type="Pfam" id="PF00415">
    <property type="entry name" value="RCC1"/>
    <property type="match status" value="1"/>
</dbReference>
<comment type="similarity">
    <text evidence="3">Belongs to the protein kinase superfamily. NEK Ser/Thr protein kinase family. NIMA subfamily.</text>
</comment>
<comment type="cofactor">
    <cofactor evidence="1">
        <name>Mg(2+)</name>
        <dbReference type="ChEBI" id="CHEBI:18420"/>
    </cofactor>
</comment>
<evidence type="ECO:0000313" key="15">
    <source>
        <dbReference type="Proteomes" id="UP000326759"/>
    </source>
</evidence>
<keyword evidence="9" id="KW-0547">Nucleotide-binding</keyword>
<evidence type="ECO:0000256" key="12">
    <source>
        <dbReference type="ARBA" id="ARBA00022842"/>
    </source>
</evidence>
<dbReference type="GO" id="GO:0005524">
    <property type="term" value="F:ATP binding"/>
    <property type="evidence" value="ECO:0007669"/>
    <property type="project" value="UniProtKB-KW"/>
</dbReference>
<evidence type="ECO:0000256" key="11">
    <source>
        <dbReference type="ARBA" id="ARBA00022840"/>
    </source>
</evidence>
<evidence type="ECO:0000256" key="10">
    <source>
        <dbReference type="ARBA" id="ARBA00022777"/>
    </source>
</evidence>
<keyword evidence="5" id="KW-0963">Cytoplasm</keyword>
<dbReference type="InterPro" id="IPR009091">
    <property type="entry name" value="RCC1/BLIP-II"/>
</dbReference>
<dbReference type="EMBL" id="SEYY01000679">
    <property type="protein sequence ID" value="KAB7506752.1"/>
    <property type="molecule type" value="Genomic_DNA"/>
</dbReference>
<dbReference type="Proteomes" id="UP000326759">
    <property type="component" value="Unassembled WGS sequence"/>
</dbReference>
<comment type="subcellular location">
    <subcellularLocation>
        <location evidence="2">Cytoplasm</location>
    </subcellularLocation>
</comment>
<keyword evidence="12" id="KW-0460">Magnesium</keyword>
<evidence type="ECO:0000256" key="1">
    <source>
        <dbReference type="ARBA" id="ARBA00001946"/>
    </source>
</evidence>
<dbReference type="EC" id="2.7.11.1" evidence="4"/>
<reference evidence="14 15" key="1">
    <citation type="journal article" date="2019" name="PLoS Biol.">
        <title>Sex chromosomes control vertical transmission of feminizing Wolbachia symbionts in an isopod.</title>
        <authorList>
            <person name="Becking T."/>
            <person name="Chebbi M.A."/>
            <person name="Giraud I."/>
            <person name="Moumen B."/>
            <person name="Laverre T."/>
            <person name="Caubet Y."/>
            <person name="Peccoud J."/>
            <person name="Gilbert C."/>
            <person name="Cordaux R."/>
        </authorList>
    </citation>
    <scope>NUCLEOTIDE SEQUENCE [LARGE SCALE GENOMIC DNA]</scope>
    <source>
        <strain evidence="14">ANa2</strain>
        <tissue evidence="14">Whole body excluding digestive tract and cuticle</tissue>
    </source>
</reference>
<dbReference type="InterPro" id="IPR000408">
    <property type="entry name" value="Reg_chr_condens"/>
</dbReference>
<organism evidence="14 15">
    <name type="scientific">Armadillidium nasatum</name>
    <dbReference type="NCBI Taxonomy" id="96803"/>
    <lineage>
        <taxon>Eukaryota</taxon>
        <taxon>Metazoa</taxon>
        <taxon>Ecdysozoa</taxon>
        <taxon>Arthropoda</taxon>
        <taxon>Crustacea</taxon>
        <taxon>Multicrustacea</taxon>
        <taxon>Malacostraca</taxon>
        <taxon>Eumalacostraca</taxon>
        <taxon>Peracarida</taxon>
        <taxon>Isopoda</taxon>
        <taxon>Oniscidea</taxon>
        <taxon>Crinocheta</taxon>
        <taxon>Armadillidiidae</taxon>
        <taxon>Armadillidium</taxon>
    </lineage>
</organism>
<keyword evidence="11" id="KW-0067">ATP-binding</keyword>
<dbReference type="SUPFAM" id="SSF50985">
    <property type="entry name" value="RCC1/BLIP-II"/>
    <property type="match status" value="1"/>
</dbReference>
<dbReference type="GO" id="GO:0005737">
    <property type="term" value="C:cytoplasm"/>
    <property type="evidence" value="ECO:0007669"/>
    <property type="project" value="UniProtKB-SubCell"/>
</dbReference>
<keyword evidence="10" id="KW-0418">Kinase</keyword>
<feature type="repeat" description="RCC1" evidence="13">
    <location>
        <begin position="52"/>
        <end position="103"/>
    </location>
</feature>
<evidence type="ECO:0000256" key="9">
    <source>
        <dbReference type="ARBA" id="ARBA00022741"/>
    </source>
</evidence>
<proteinExistence type="inferred from homology"/>
<evidence type="ECO:0000256" key="2">
    <source>
        <dbReference type="ARBA" id="ARBA00004496"/>
    </source>
</evidence>
<feature type="non-terminal residue" evidence="14">
    <location>
        <position position="122"/>
    </location>
</feature>